<evidence type="ECO:0000313" key="14">
    <source>
        <dbReference type="Proteomes" id="UP000247459"/>
    </source>
</evidence>
<evidence type="ECO:0000259" key="12">
    <source>
        <dbReference type="PROSITE" id="PS01124"/>
    </source>
</evidence>
<dbReference type="GO" id="GO:0043565">
    <property type="term" value="F:sequence-specific DNA binding"/>
    <property type="evidence" value="ECO:0007669"/>
    <property type="project" value="InterPro"/>
</dbReference>
<dbReference type="InterPro" id="IPR020449">
    <property type="entry name" value="Tscrpt_reg_AraC-type_HTH"/>
</dbReference>
<dbReference type="GO" id="GO:0006281">
    <property type="term" value="P:DNA repair"/>
    <property type="evidence" value="ECO:0007669"/>
    <property type="project" value="UniProtKB-KW"/>
</dbReference>
<evidence type="ECO:0000256" key="2">
    <source>
        <dbReference type="ARBA" id="ARBA00022603"/>
    </source>
</evidence>
<dbReference type="GO" id="GO:0032259">
    <property type="term" value="P:methylation"/>
    <property type="evidence" value="ECO:0007669"/>
    <property type="project" value="UniProtKB-KW"/>
</dbReference>
<dbReference type="Proteomes" id="UP000247459">
    <property type="component" value="Unassembled WGS sequence"/>
</dbReference>
<dbReference type="Gene3D" id="3.40.10.10">
    <property type="entry name" value="DNA Methylphosphotriester Repair Domain"/>
    <property type="match status" value="1"/>
</dbReference>
<evidence type="ECO:0000313" key="13">
    <source>
        <dbReference type="EMBL" id="PYY26023.1"/>
    </source>
</evidence>
<dbReference type="SUPFAM" id="SSF57884">
    <property type="entry name" value="Ada DNA repair protein, N-terminal domain (N-Ada 10)"/>
    <property type="match status" value="1"/>
</dbReference>
<dbReference type="EC" id="3.2.2.21" evidence="13"/>
<keyword evidence="13" id="KW-0326">Glycosidase</keyword>
<dbReference type="InterPro" id="IPR018062">
    <property type="entry name" value="HTH_AraC-typ_CS"/>
</dbReference>
<dbReference type="PROSITE" id="PS00041">
    <property type="entry name" value="HTH_ARAC_FAMILY_1"/>
    <property type="match status" value="1"/>
</dbReference>
<dbReference type="RefSeq" id="WP_110822121.1">
    <property type="nucleotide sequence ID" value="NZ_PRLG01000029.1"/>
</dbReference>
<keyword evidence="10" id="KW-0804">Transcription</keyword>
<dbReference type="GO" id="GO:0008270">
    <property type="term" value="F:zinc ion binding"/>
    <property type="evidence" value="ECO:0007669"/>
    <property type="project" value="InterPro"/>
</dbReference>
<protein>
    <submittedName>
        <fullName evidence="13">AraC family transcriptional regulator</fullName>
        <ecNumber evidence="13">3.2.2.21</ecNumber>
    </submittedName>
</protein>
<dbReference type="SMART" id="SM00342">
    <property type="entry name" value="HTH_ARAC"/>
    <property type="match status" value="1"/>
</dbReference>
<dbReference type="Pfam" id="PF02805">
    <property type="entry name" value="Ada_Zn_binding"/>
    <property type="match status" value="1"/>
</dbReference>
<comment type="cofactor">
    <cofactor evidence="1">
        <name>Zn(2+)</name>
        <dbReference type="ChEBI" id="CHEBI:29105"/>
    </cofactor>
</comment>
<evidence type="ECO:0000256" key="5">
    <source>
        <dbReference type="ARBA" id="ARBA00022763"/>
    </source>
</evidence>
<evidence type="ECO:0000256" key="11">
    <source>
        <dbReference type="ARBA" id="ARBA00023204"/>
    </source>
</evidence>
<keyword evidence="4" id="KW-0479">Metal-binding</keyword>
<dbReference type="GO" id="GO:0008168">
    <property type="term" value="F:methyltransferase activity"/>
    <property type="evidence" value="ECO:0007669"/>
    <property type="project" value="UniProtKB-KW"/>
</dbReference>
<keyword evidence="5" id="KW-0227">DNA damage</keyword>
<dbReference type="PROSITE" id="PS01124">
    <property type="entry name" value="HTH_ARAC_FAMILY_2"/>
    <property type="match status" value="1"/>
</dbReference>
<organism evidence="13 14">
    <name type="scientific">Paenibacillus illinoisensis</name>
    <dbReference type="NCBI Taxonomy" id="59845"/>
    <lineage>
        <taxon>Bacteria</taxon>
        <taxon>Bacillati</taxon>
        <taxon>Bacillota</taxon>
        <taxon>Bacilli</taxon>
        <taxon>Bacillales</taxon>
        <taxon>Paenibacillaceae</taxon>
        <taxon>Paenibacillus</taxon>
    </lineage>
</organism>
<evidence type="ECO:0000256" key="4">
    <source>
        <dbReference type="ARBA" id="ARBA00022723"/>
    </source>
</evidence>
<dbReference type="InterPro" id="IPR018060">
    <property type="entry name" value="HTH_AraC"/>
</dbReference>
<dbReference type="InterPro" id="IPR004026">
    <property type="entry name" value="Ada_DNA_repair_Zn-bd"/>
</dbReference>
<reference evidence="13 14" key="1">
    <citation type="submission" date="2018-01" db="EMBL/GenBank/DDBJ databases">
        <title>Genome sequence of the PGP bacterium Paenibacillus illinoisensis E3.</title>
        <authorList>
            <person name="Rolli E."/>
            <person name="Marasco R."/>
            <person name="Bessem C."/>
            <person name="Michoud G."/>
            <person name="Gaiarsa S."/>
            <person name="Borin S."/>
            <person name="Daffonchio D."/>
        </authorList>
    </citation>
    <scope>NUCLEOTIDE SEQUENCE [LARGE SCALE GENOMIC DNA]</scope>
    <source>
        <strain evidence="13 14">E3</strain>
    </source>
</reference>
<dbReference type="Pfam" id="PF12833">
    <property type="entry name" value="HTH_18"/>
    <property type="match status" value="1"/>
</dbReference>
<keyword evidence="9" id="KW-0010">Activator</keyword>
<keyword evidence="11" id="KW-0234">DNA repair</keyword>
<dbReference type="GO" id="GO:0003700">
    <property type="term" value="F:DNA-binding transcription factor activity"/>
    <property type="evidence" value="ECO:0007669"/>
    <property type="project" value="InterPro"/>
</dbReference>
<dbReference type="PIRSF" id="PIRSF000408">
    <property type="entry name" value="Alkyltransferas_AdaA"/>
    <property type="match status" value="1"/>
</dbReference>
<name>A0A2W0C166_9BACL</name>
<dbReference type="Gene3D" id="1.10.10.60">
    <property type="entry name" value="Homeodomain-like"/>
    <property type="match status" value="2"/>
</dbReference>
<feature type="domain" description="HTH araC/xylS-type" evidence="12">
    <location>
        <begin position="92"/>
        <end position="190"/>
    </location>
</feature>
<evidence type="ECO:0000256" key="10">
    <source>
        <dbReference type="ARBA" id="ARBA00023163"/>
    </source>
</evidence>
<sequence length="194" mass="22234">MKLRDKQELPSFSLDETQWTAIISNDASYDGKFYYGVRTTGIFCRPSCKSKDPKYENVLGFHHPEDALAQGFRPCKRCKPTGQRVPDQEWVSVVTNYINHHYSESLTLDILAQISHGSPYHLHRVFKRITGVTPVQYIQDTRMTKAKKLLASTTLSISDIGRQVGITNPAYFSAVFRKLTGQTPAHYREQERHQ</sequence>
<dbReference type="GO" id="GO:0003905">
    <property type="term" value="F:alkylbase DNA N-glycosylase activity"/>
    <property type="evidence" value="ECO:0007669"/>
    <property type="project" value="UniProtKB-EC"/>
</dbReference>
<keyword evidence="13" id="KW-0378">Hydrolase</keyword>
<evidence type="ECO:0000256" key="9">
    <source>
        <dbReference type="ARBA" id="ARBA00023159"/>
    </source>
</evidence>
<keyword evidence="7" id="KW-0805">Transcription regulation</keyword>
<evidence type="ECO:0000256" key="7">
    <source>
        <dbReference type="ARBA" id="ARBA00023015"/>
    </source>
</evidence>
<proteinExistence type="predicted"/>
<dbReference type="InterPro" id="IPR016220">
    <property type="entry name" value="Me-P-triester_DNA_alkyl-Trfase"/>
</dbReference>
<evidence type="ECO:0000256" key="8">
    <source>
        <dbReference type="ARBA" id="ARBA00023125"/>
    </source>
</evidence>
<dbReference type="OrthoDB" id="9802228at2"/>
<keyword evidence="6" id="KW-0862">Zinc</keyword>
<dbReference type="PANTHER" id="PTHR43280">
    <property type="entry name" value="ARAC-FAMILY TRANSCRIPTIONAL REGULATOR"/>
    <property type="match status" value="1"/>
</dbReference>
<evidence type="ECO:0000256" key="1">
    <source>
        <dbReference type="ARBA" id="ARBA00001947"/>
    </source>
</evidence>
<dbReference type="PRINTS" id="PR00032">
    <property type="entry name" value="HTHARAC"/>
</dbReference>
<keyword evidence="2" id="KW-0489">Methyltransferase</keyword>
<dbReference type="EMBL" id="PRLG01000029">
    <property type="protein sequence ID" value="PYY26023.1"/>
    <property type="molecule type" value="Genomic_DNA"/>
</dbReference>
<evidence type="ECO:0000256" key="6">
    <source>
        <dbReference type="ARBA" id="ARBA00022833"/>
    </source>
</evidence>
<gene>
    <name evidence="13" type="ORF">PIL02S_05393</name>
</gene>
<keyword evidence="3" id="KW-0808">Transferase</keyword>
<dbReference type="InterPro" id="IPR009057">
    <property type="entry name" value="Homeodomain-like_sf"/>
</dbReference>
<dbReference type="PANTHER" id="PTHR43280:SF28">
    <property type="entry name" value="HTH-TYPE TRANSCRIPTIONAL ACTIVATOR RHAS"/>
    <property type="match status" value="1"/>
</dbReference>
<dbReference type="InterPro" id="IPR035451">
    <property type="entry name" value="Ada-like_dom_sf"/>
</dbReference>
<dbReference type="AlphaFoldDB" id="A0A2W0C166"/>
<dbReference type="SUPFAM" id="SSF46689">
    <property type="entry name" value="Homeodomain-like"/>
    <property type="match status" value="2"/>
</dbReference>
<comment type="caution">
    <text evidence="13">The sequence shown here is derived from an EMBL/GenBank/DDBJ whole genome shotgun (WGS) entry which is preliminary data.</text>
</comment>
<accession>A0A2W0C166</accession>
<evidence type="ECO:0000256" key="3">
    <source>
        <dbReference type="ARBA" id="ARBA00022679"/>
    </source>
</evidence>
<keyword evidence="8" id="KW-0238">DNA-binding</keyword>